<dbReference type="Proteomes" id="UP000001847">
    <property type="component" value="Chromosome I"/>
</dbReference>
<reference evidence="4 5" key="1">
    <citation type="journal article" date="2008" name="PLoS ONE">
        <title>Genome sequence of the saprophyte Leptospira biflexa provides insights into the evolution of Leptospira and the pathogenesis of leptospirosis.</title>
        <authorList>
            <person name="Picardeau M."/>
            <person name="Bulach D.M."/>
            <person name="Bouchier C."/>
            <person name="Zuerner R.L."/>
            <person name="Zidane N."/>
            <person name="Wilson P.J."/>
            <person name="Creno S."/>
            <person name="Kuczek E.S."/>
            <person name="Bommezzadri S."/>
            <person name="Davis J.C."/>
            <person name="McGrath A."/>
            <person name="Johnson M.J."/>
            <person name="Boursaux-Eude C."/>
            <person name="Seemann T."/>
            <person name="Rouy Z."/>
            <person name="Coppel R.L."/>
            <person name="Rood J.I."/>
            <person name="Lajus A."/>
            <person name="Davies J.K."/>
            <person name="Medigue C."/>
            <person name="Adler B."/>
        </authorList>
    </citation>
    <scope>NUCLEOTIDE SEQUENCE [LARGE SCALE GENOMIC DNA]</scope>
    <source>
        <strain evidence="5">Patoc 1 / ATCC 23582 / Paris</strain>
    </source>
</reference>
<evidence type="ECO:0000256" key="2">
    <source>
        <dbReference type="ARBA" id="ARBA00023163"/>
    </source>
</evidence>
<keyword evidence="2" id="KW-0804">Transcription</keyword>
<accession>B0SIW8</accession>
<evidence type="ECO:0000259" key="3">
    <source>
        <dbReference type="PROSITE" id="PS01124"/>
    </source>
</evidence>
<dbReference type="InterPro" id="IPR018060">
    <property type="entry name" value="HTH_AraC"/>
</dbReference>
<dbReference type="AlphaFoldDB" id="B0SIW8"/>
<evidence type="ECO:0000313" key="5">
    <source>
        <dbReference type="Proteomes" id="UP000001847"/>
    </source>
</evidence>
<evidence type="ECO:0000313" key="4">
    <source>
        <dbReference type="EMBL" id="ABZ96561.1"/>
    </source>
</evidence>
<protein>
    <recommendedName>
        <fullName evidence="3">HTH araC/xylS-type domain-containing protein</fullName>
    </recommendedName>
</protein>
<keyword evidence="5" id="KW-1185">Reference proteome</keyword>
<dbReference type="GO" id="GO:0043565">
    <property type="term" value="F:sequence-specific DNA binding"/>
    <property type="evidence" value="ECO:0007669"/>
    <property type="project" value="InterPro"/>
</dbReference>
<dbReference type="InterPro" id="IPR009057">
    <property type="entry name" value="Homeodomain-like_sf"/>
</dbReference>
<sequence length="40" mass="4831">MNLTEIAHNNGFFDQSHFNKELKLFTGKSPKTFFERKQIW</sequence>
<name>B0SIW8_LEPBP</name>
<dbReference type="STRING" id="456481.LEPBI_I0419"/>
<dbReference type="KEGG" id="lbi:LEPBI_I0419"/>
<evidence type="ECO:0000256" key="1">
    <source>
        <dbReference type="ARBA" id="ARBA00023015"/>
    </source>
</evidence>
<feature type="domain" description="HTH araC/xylS-type" evidence="3">
    <location>
        <begin position="1"/>
        <end position="36"/>
    </location>
</feature>
<dbReference type="SUPFAM" id="SSF46689">
    <property type="entry name" value="Homeodomain-like"/>
    <property type="match status" value="1"/>
</dbReference>
<dbReference type="HOGENOM" id="CLU_3291829_0_0_12"/>
<gene>
    <name evidence="4" type="ordered locus">LEPBI_I0419</name>
</gene>
<keyword evidence="1" id="KW-0805">Transcription regulation</keyword>
<dbReference type="EMBL" id="CP000786">
    <property type="protein sequence ID" value="ABZ96561.1"/>
    <property type="molecule type" value="Genomic_DNA"/>
</dbReference>
<organism evidence="4 5">
    <name type="scientific">Leptospira biflexa serovar Patoc (strain Patoc 1 / ATCC 23582 / Paris)</name>
    <dbReference type="NCBI Taxonomy" id="456481"/>
    <lineage>
        <taxon>Bacteria</taxon>
        <taxon>Pseudomonadati</taxon>
        <taxon>Spirochaetota</taxon>
        <taxon>Spirochaetia</taxon>
        <taxon>Leptospirales</taxon>
        <taxon>Leptospiraceae</taxon>
        <taxon>Leptospira</taxon>
    </lineage>
</organism>
<proteinExistence type="predicted"/>
<dbReference type="Gene3D" id="1.10.10.60">
    <property type="entry name" value="Homeodomain-like"/>
    <property type="match status" value="1"/>
</dbReference>
<dbReference type="GO" id="GO:0003700">
    <property type="term" value="F:DNA-binding transcription factor activity"/>
    <property type="evidence" value="ECO:0007669"/>
    <property type="project" value="InterPro"/>
</dbReference>
<dbReference type="PROSITE" id="PS01124">
    <property type="entry name" value="HTH_ARAC_FAMILY_2"/>
    <property type="match status" value="1"/>
</dbReference>